<dbReference type="InterPro" id="IPR043502">
    <property type="entry name" value="DNA/RNA_pol_sf"/>
</dbReference>
<keyword evidence="3 10" id="KW-0240">DNA-directed RNA polymerase</keyword>
<sequence length="1366" mass="151365">MLPIRSISRSRIIASSSSSSSSSQVVRLAARRNPITFRSFTSPTSPRLQPPAAQLAEVEADHAPSYYHHSPPKPALQPLEPRMRIETSQFPGRSHPLLHLPSPLPNDITPSPNAPQAALYPSTGVIDSVSMISICLRRPEHVPRAYQIFKQLLEDTVSGQRRMPDAEVWARVIEGVASLGKETDGTLHWQNWRKRAERLVTQWENHNGVWGNKEPAGLNKGGLKVYQGWFNGIIGSSAPLTPMMPYLAHPTLPISSLLEGLEASAVPLACEAVTDAARQHSMPQLEEAVREFQGLEKQKREQLAQEVIEEVSPVLEAAKKAKKADPSAPEARFAITNLRQTLSSISSASLPRNRQRMLEEASLQAARAELEESAKRMQSSQDAVTLQRSQLQGWMHGWLGLLTKELEERIHQMQAAEDKIPEEKLDVSPPKYSASSKMKKSVLLMYLNLLPVEKLALITILEIMRMSGSGGIVDGMKALRGMLAVGKAVETEFRAETIKNVAGVDSHHWLRTIDPATQKPSRQLIGSVWRKIGEKAKDSPAYDAQGSDSRDDLAEIWTPPWSQMAQLGVGSELVDALLKVARVQRTGKNPITGEEVSEEQPAFTHAYEYIRGKKLGVIKLNPVVAARLAKDDIGVVIHPKHLPMLVEPRPWTSHNSGGYLLHSVPIMRYKESAEQQSYLRQASNEGHLEPVFHGLDVLSSTPWAINRKVFDIVLAAWNNGEAIADIPASEEKSSYDIPEKPDPRDQDPQKRALYVEKYKLATAAQRKDHAERCKFNYNIEIARSYLNDTFYLPHNMDFRGRAYPIPPHLSPVGDDLCRGLLTFGTKKALGSSGLKWLQIHLANVYGFDKASFEERARFAQTHEADIFDSADHPLDGNRWWLQAEDPWQCLATCFELAAALRSSDPTLYESSLPVHQDGTCNGMQHYAALGGDVRGAKAVNLEKGDKPADIYTGVVDIVNRVIEEDQKAGVEVALLIKKPLGRKIVKQTVMTTVYGVTYVGAREQIARQLTARGDIGHEHIFYVSGYVAKTVLNCIGDLFSGAKAIMDWLTTSAKLISRSVPPERVHDAAYNLTTTLRNGTVKPRSGREFMTSVVWTTPLGLPVVQPYRKATKKQIMTALQTVYISDPNAPSEVSPQKQATAFPPNFIHSLDATHMLLTALKCRQNNITFASVHDSYWTHASTVEPMSELIRDTFIHLHTQDLIGELREEFIERYGNHRIPIQSAKNISTTAAKRKAAAATRRQAMSGLLGESELAVDEHDLDDEVVSPTTQSESEQSFGDETTLEAEVEMISSSTEEVEAKAADAMGLPIEKIGELKGGLTGIGGKVDKEKIGKQNWVKFGDVLPPCPPRGVFQVDRVRDSAYFFS</sequence>
<dbReference type="Gene3D" id="1.10.287.280">
    <property type="match status" value="1"/>
</dbReference>
<dbReference type="GO" id="GO:0034245">
    <property type="term" value="C:mitochondrial DNA-directed RNA polymerase complex"/>
    <property type="evidence" value="ECO:0007669"/>
    <property type="project" value="TreeGrafter"/>
</dbReference>
<dbReference type="Gene3D" id="1.10.1320.10">
    <property type="entry name" value="DNA-directed RNA polymerase, N-terminal domain"/>
    <property type="match status" value="1"/>
</dbReference>
<proteinExistence type="inferred from homology"/>
<dbReference type="EMBL" id="CP144062">
    <property type="protein sequence ID" value="WWD22051.1"/>
    <property type="molecule type" value="Genomic_DNA"/>
</dbReference>
<feature type="region of interest" description="Disordered" evidence="11">
    <location>
        <begin position="729"/>
        <end position="748"/>
    </location>
</feature>
<keyword evidence="14" id="KW-1185">Reference proteome</keyword>
<dbReference type="GO" id="GO:0006390">
    <property type="term" value="P:mitochondrial transcription"/>
    <property type="evidence" value="ECO:0007669"/>
    <property type="project" value="TreeGrafter"/>
</dbReference>
<comment type="subcellular location">
    <subcellularLocation>
        <location evidence="1">Mitochondrion</location>
    </subcellularLocation>
</comment>
<feature type="compositionally biased region" description="Low complexity" evidence="11">
    <location>
        <begin position="1"/>
        <end position="23"/>
    </location>
</feature>
<dbReference type="EC" id="2.7.7.6" evidence="10"/>
<evidence type="ECO:0000259" key="12">
    <source>
        <dbReference type="SMART" id="SM01311"/>
    </source>
</evidence>
<evidence type="ECO:0000256" key="11">
    <source>
        <dbReference type="SAM" id="MobiDB-lite"/>
    </source>
</evidence>
<name>A0A5M6C5C4_9TREE</name>
<evidence type="ECO:0000256" key="1">
    <source>
        <dbReference type="ARBA" id="ARBA00004173"/>
    </source>
</evidence>
<dbReference type="SMART" id="SM01311">
    <property type="entry name" value="RPOL_N"/>
    <property type="match status" value="1"/>
</dbReference>
<evidence type="ECO:0000256" key="6">
    <source>
        <dbReference type="ARBA" id="ARBA00022946"/>
    </source>
</evidence>
<dbReference type="Proteomes" id="UP000322225">
    <property type="component" value="Chromosome 12"/>
</dbReference>
<evidence type="ECO:0000313" key="14">
    <source>
        <dbReference type="Proteomes" id="UP000322225"/>
    </source>
</evidence>
<evidence type="ECO:0000256" key="4">
    <source>
        <dbReference type="ARBA" id="ARBA00022679"/>
    </source>
</evidence>
<comment type="similarity">
    <text evidence="2 10">Belongs to the phage and mitochondrial RNA polymerase family.</text>
</comment>
<keyword evidence="5 10" id="KW-0548">Nucleotidyltransferase</keyword>
<evidence type="ECO:0000313" key="13">
    <source>
        <dbReference type="EMBL" id="WWD22051.1"/>
    </source>
</evidence>
<dbReference type="GO" id="GO:0001018">
    <property type="term" value="F:mitochondrial promoter sequence-specific DNA binding"/>
    <property type="evidence" value="ECO:0007669"/>
    <property type="project" value="TreeGrafter"/>
</dbReference>
<dbReference type="RefSeq" id="XP_031861890.1">
    <property type="nucleotide sequence ID" value="XM_032003892.1"/>
</dbReference>
<dbReference type="PROSITE" id="PS00900">
    <property type="entry name" value="RNA_POL_PHAGE_1"/>
    <property type="match status" value="1"/>
</dbReference>
<keyword evidence="6" id="KW-0809">Transit peptide</keyword>
<dbReference type="FunFam" id="1.10.287.280:FF:000001">
    <property type="entry name" value="DNA-directed RNA polymerase"/>
    <property type="match status" value="1"/>
</dbReference>
<organism evidence="13 14">
    <name type="scientific">Kwoniella shandongensis</name>
    <dbReference type="NCBI Taxonomy" id="1734106"/>
    <lineage>
        <taxon>Eukaryota</taxon>
        <taxon>Fungi</taxon>
        <taxon>Dikarya</taxon>
        <taxon>Basidiomycota</taxon>
        <taxon>Agaricomycotina</taxon>
        <taxon>Tremellomycetes</taxon>
        <taxon>Tremellales</taxon>
        <taxon>Cryptococcaceae</taxon>
        <taxon>Kwoniella</taxon>
    </lineage>
</organism>
<dbReference type="GO" id="GO:0003899">
    <property type="term" value="F:DNA-directed RNA polymerase activity"/>
    <property type="evidence" value="ECO:0007669"/>
    <property type="project" value="UniProtKB-EC"/>
</dbReference>
<comment type="catalytic activity">
    <reaction evidence="9 10">
        <text>RNA(n) + a ribonucleoside 5'-triphosphate = RNA(n+1) + diphosphate</text>
        <dbReference type="Rhea" id="RHEA:21248"/>
        <dbReference type="Rhea" id="RHEA-COMP:14527"/>
        <dbReference type="Rhea" id="RHEA-COMP:17342"/>
        <dbReference type="ChEBI" id="CHEBI:33019"/>
        <dbReference type="ChEBI" id="CHEBI:61557"/>
        <dbReference type="ChEBI" id="CHEBI:140395"/>
        <dbReference type="EC" id="2.7.7.6"/>
    </reaction>
</comment>
<dbReference type="InterPro" id="IPR002092">
    <property type="entry name" value="DNA-dir_Rpol_phage-type"/>
</dbReference>
<reference evidence="13" key="1">
    <citation type="submission" date="2017-08" db="EMBL/GenBank/DDBJ databases">
        <authorList>
            <person name="Cuomo C."/>
            <person name="Billmyre B."/>
            <person name="Heitman J."/>
        </authorList>
    </citation>
    <scope>NUCLEOTIDE SEQUENCE</scope>
    <source>
        <strain evidence="13">CBS 12478</strain>
    </source>
</reference>
<protein>
    <recommendedName>
        <fullName evidence="10">DNA-directed RNA polymerase</fullName>
        <ecNumber evidence="10">2.7.7.6</ecNumber>
    </recommendedName>
</protein>
<dbReference type="KEGG" id="ksn:43588019"/>
<dbReference type="FunFam" id="1.10.287.260:FF:000001">
    <property type="entry name" value="DNA-directed RNA polymerase"/>
    <property type="match status" value="1"/>
</dbReference>
<gene>
    <name evidence="13" type="ORF">CI109_106539</name>
</gene>
<dbReference type="PROSITE" id="PS00489">
    <property type="entry name" value="RNA_POL_PHAGE_2"/>
    <property type="match status" value="1"/>
</dbReference>
<accession>A0A5M6C5C4</accession>
<comment type="function">
    <text evidence="10">DNA-dependent RNA polymerase catalyzes the transcription of DNA into RNA using the four ribonucleoside triphosphates as substrates.</text>
</comment>
<reference evidence="13" key="2">
    <citation type="submission" date="2024-01" db="EMBL/GenBank/DDBJ databases">
        <title>Comparative genomics of Cryptococcus and Kwoniella reveals pathogenesis evolution and contrasting modes of karyotype evolution via chromosome fusion or intercentromeric recombination.</title>
        <authorList>
            <person name="Coelho M.A."/>
            <person name="David-Palma M."/>
            <person name="Shea T."/>
            <person name="Bowers K."/>
            <person name="McGinley-Smith S."/>
            <person name="Mohammad A.W."/>
            <person name="Gnirke A."/>
            <person name="Yurkov A.M."/>
            <person name="Nowrousian M."/>
            <person name="Sun S."/>
            <person name="Cuomo C.A."/>
            <person name="Heitman J."/>
        </authorList>
    </citation>
    <scope>NUCLEOTIDE SEQUENCE</scope>
    <source>
        <strain evidence="13">CBS 12478</strain>
    </source>
</reference>
<dbReference type="Pfam" id="PF00940">
    <property type="entry name" value="RNA_pol"/>
    <property type="match status" value="1"/>
</dbReference>
<evidence type="ECO:0000256" key="2">
    <source>
        <dbReference type="ARBA" id="ARBA00009493"/>
    </source>
</evidence>
<dbReference type="PANTHER" id="PTHR10102">
    <property type="entry name" value="DNA-DIRECTED RNA POLYMERASE, MITOCHONDRIAL"/>
    <property type="match status" value="1"/>
</dbReference>
<dbReference type="InterPro" id="IPR037159">
    <property type="entry name" value="RNA_POL_N_sf"/>
</dbReference>
<dbReference type="FunFam" id="1.10.150.20:FF:000041">
    <property type="entry name" value="DNA-directed RNA polymerase"/>
    <property type="match status" value="1"/>
</dbReference>
<dbReference type="Pfam" id="PF14700">
    <property type="entry name" value="RPOL_N"/>
    <property type="match status" value="1"/>
</dbReference>
<dbReference type="InterPro" id="IPR024075">
    <property type="entry name" value="DNA-dir_RNA_pol_helix_hairp_sf"/>
</dbReference>
<feature type="region of interest" description="Disordered" evidence="11">
    <location>
        <begin position="1"/>
        <end position="25"/>
    </location>
</feature>
<dbReference type="GeneID" id="43588019"/>
<keyword evidence="8 10" id="KW-0804">Transcription</keyword>
<dbReference type="InterPro" id="IPR046950">
    <property type="entry name" value="DNA-dir_Rpol_C_phage-type"/>
</dbReference>
<dbReference type="PANTHER" id="PTHR10102:SF0">
    <property type="entry name" value="DNA-DIRECTED RNA POLYMERASE, MITOCHONDRIAL"/>
    <property type="match status" value="1"/>
</dbReference>
<evidence type="ECO:0000256" key="8">
    <source>
        <dbReference type="ARBA" id="ARBA00023163"/>
    </source>
</evidence>
<evidence type="ECO:0000256" key="10">
    <source>
        <dbReference type="RuleBase" id="RU003805"/>
    </source>
</evidence>
<dbReference type="Gene3D" id="1.10.287.260">
    <property type="match status" value="1"/>
</dbReference>
<evidence type="ECO:0000256" key="3">
    <source>
        <dbReference type="ARBA" id="ARBA00022478"/>
    </source>
</evidence>
<keyword evidence="4 10" id="KW-0808">Transferase</keyword>
<dbReference type="SUPFAM" id="SSF56672">
    <property type="entry name" value="DNA/RNA polymerases"/>
    <property type="match status" value="1"/>
</dbReference>
<keyword evidence="7" id="KW-0496">Mitochondrion</keyword>
<dbReference type="InterPro" id="IPR029262">
    <property type="entry name" value="RPOL_N"/>
</dbReference>
<evidence type="ECO:0000256" key="7">
    <source>
        <dbReference type="ARBA" id="ARBA00023128"/>
    </source>
</evidence>
<dbReference type="Gene3D" id="1.10.150.20">
    <property type="entry name" value="5' to 3' exonuclease, C-terminal subdomain"/>
    <property type="match status" value="1"/>
</dbReference>
<evidence type="ECO:0000256" key="9">
    <source>
        <dbReference type="ARBA" id="ARBA00048552"/>
    </source>
</evidence>
<evidence type="ECO:0000256" key="5">
    <source>
        <dbReference type="ARBA" id="ARBA00022695"/>
    </source>
</evidence>
<feature type="domain" description="DNA-directed RNA polymerase N-terminal" evidence="12">
    <location>
        <begin position="353"/>
        <end position="700"/>
    </location>
</feature>
<dbReference type="OrthoDB" id="276422at2759"/>
<dbReference type="FunFam" id="1.10.1320.10:FF:000004">
    <property type="entry name" value="DNA-directed RNA polymerase"/>
    <property type="match status" value="1"/>
</dbReference>